<dbReference type="EMBL" id="CAMPGE010015246">
    <property type="protein sequence ID" value="CAI2373879.1"/>
    <property type="molecule type" value="Genomic_DNA"/>
</dbReference>
<keyword evidence="1" id="KW-0175">Coiled coil</keyword>
<evidence type="ECO:0000256" key="2">
    <source>
        <dbReference type="SAM" id="MobiDB-lite"/>
    </source>
</evidence>
<feature type="compositionally biased region" description="Basic and acidic residues" evidence="2">
    <location>
        <begin position="43"/>
        <end position="53"/>
    </location>
</feature>
<name>A0AAD2CXF6_EUPCR</name>
<sequence length="293" mass="34259">MNKKNESYIKIAKSYLATTRSHRERLEREANKAPQPVPVPVPEVKKEEKKEEMTLQPPSLAKISEEYSARKNTTYSNRSHKEYSEIIPDPIPSEEKQERTIFKHGPDSKDFKFLQEFPEIFGSLVDDLKVKIDSNAKKHVNILMDRFKGELYNVKKKYAELEMSRNENFKKIKFDKEMIDRRAELSSLKSECYKLDQQLMIKNKQLKKLRNSNYELAQEKKFLDSQIENAKAQQNRLLSNVSVLNKEEIQEIRNEARRVIEENSLGTAEILKMSDTHGGGEEESNKLQALTYE</sequence>
<evidence type="ECO:0000256" key="1">
    <source>
        <dbReference type="SAM" id="Coils"/>
    </source>
</evidence>
<organism evidence="3 4">
    <name type="scientific">Euplotes crassus</name>
    <dbReference type="NCBI Taxonomy" id="5936"/>
    <lineage>
        <taxon>Eukaryota</taxon>
        <taxon>Sar</taxon>
        <taxon>Alveolata</taxon>
        <taxon>Ciliophora</taxon>
        <taxon>Intramacronucleata</taxon>
        <taxon>Spirotrichea</taxon>
        <taxon>Hypotrichia</taxon>
        <taxon>Euplotida</taxon>
        <taxon>Euplotidae</taxon>
        <taxon>Moneuplotes</taxon>
    </lineage>
</organism>
<accession>A0AAD2CXF6</accession>
<protein>
    <submittedName>
        <fullName evidence="3">Uncharacterized protein</fullName>
    </submittedName>
</protein>
<evidence type="ECO:0000313" key="3">
    <source>
        <dbReference type="EMBL" id="CAI2373879.1"/>
    </source>
</evidence>
<feature type="region of interest" description="Disordered" evidence="2">
    <location>
        <begin position="272"/>
        <end position="293"/>
    </location>
</feature>
<keyword evidence="4" id="KW-1185">Reference proteome</keyword>
<feature type="compositionally biased region" description="Basic and acidic residues" evidence="2">
    <location>
        <begin position="272"/>
        <end position="285"/>
    </location>
</feature>
<gene>
    <name evidence="3" type="ORF">ECRASSUSDP1_LOCUS15228</name>
</gene>
<proteinExistence type="predicted"/>
<reference evidence="3" key="1">
    <citation type="submission" date="2023-07" db="EMBL/GenBank/DDBJ databases">
        <authorList>
            <consortium name="AG Swart"/>
            <person name="Singh M."/>
            <person name="Singh A."/>
            <person name="Seah K."/>
            <person name="Emmerich C."/>
        </authorList>
    </citation>
    <scope>NUCLEOTIDE SEQUENCE</scope>
    <source>
        <strain evidence="3">DP1</strain>
    </source>
</reference>
<evidence type="ECO:0000313" key="4">
    <source>
        <dbReference type="Proteomes" id="UP001295684"/>
    </source>
</evidence>
<comment type="caution">
    <text evidence="3">The sequence shown here is derived from an EMBL/GenBank/DDBJ whole genome shotgun (WGS) entry which is preliminary data.</text>
</comment>
<feature type="region of interest" description="Disordered" evidence="2">
    <location>
        <begin position="18"/>
        <end position="65"/>
    </location>
</feature>
<dbReference type="Proteomes" id="UP001295684">
    <property type="component" value="Unassembled WGS sequence"/>
</dbReference>
<feature type="coiled-coil region" evidence="1">
    <location>
        <begin position="213"/>
        <end position="247"/>
    </location>
</feature>
<dbReference type="AlphaFoldDB" id="A0AAD2CXF6"/>